<protein>
    <submittedName>
        <fullName evidence="2">Uncharacterized protein</fullName>
    </submittedName>
</protein>
<dbReference type="EMBL" id="JBHFAA010000005">
    <property type="protein sequence ID" value="MFC1424395.1"/>
    <property type="molecule type" value="Genomic_DNA"/>
</dbReference>
<organism evidence="2 3">
    <name type="scientific">Streptacidiphilus alkalitolerans</name>
    <dbReference type="NCBI Taxonomy" id="3342712"/>
    <lineage>
        <taxon>Bacteria</taxon>
        <taxon>Bacillati</taxon>
        <taxon>Actinomycetota</taxon>
        <taxon>Actinomycetes</taxon>
        <taxon>Kitasatosporales</taxon>
        <taxon>Streptomycetaceae</taxon>
        <taxon>Streptacidiphilus</taxon>
    </lineage>
</organism>
<name>A0ABV6WEH7_9ACTN</name>
<keyword evidence="3" id="KW-1185">Reference proteome</keyword>
<comment type="caution">
    <text evidence="2">The sequence shown here is derived from an EMBL/GenBank/DDBJ whole genome shotgun (WGS) entry which is preliminary data.</text>
</comment>
<feature type="region of interest" description="Disordered" evidence="1">
    <location>
        <begin position="55"/>
        <end position="75"/>
    </location>
</feature>
<gene>
    <name evidence="2" type="ORF">ACEZCY_14495</name>
</gene>
<dbReference type="Proteomes" id="UP001592529">
    <property type="component" value="Unassembled WGS sequence"/>
</dbReference>
<sequence>MNRRSPALWGRSGVGMRAHQPGPPPRPATTFPVSSGSGSRGILRSASVVAQRIVRRQSRQTPSPYGLNDAGGGGW</sequence>
<proteinExistence type="predicted"/>
<evidence type="ECO:0000313" key="2">
    <source>
        <dbReference type="EMBL" id="MFC1424395.1"/>
    </source>
</evidence>
<evidence type="ECO:0000256" key="1">
    <source>
        <dbReference type="SAM" id="MobiDB-lite"/>
    </source>
</evidence>
<feature type="compositionally biased region" description="Low complexity" evidence="1">
    <location>
        <begin position="28"/>
        <end position="40"/>
    </location>
</feature>
<accession>A0ABV6WEH7</accession>
<reference evidence="2 3" key="1">
    <citation type="submission" date="2024-09" db="EMBL/GenBank/DDBJ databases">
        <authorList>
            <person name="Lee S.D."/>
        </authorList>
    </citation>
    <scope>NUCLEOTIDE SEQUENCE [LARGE SCALE GENOMIC DNA]</scope>
    <source>
        <strain evidence="2 3">N1-12</strain>
    </source>
</reference>
<feature type="region of interest" description="Disordered" evidence="1">
    <location>
        <begin position="1"/>
        <end position="40"/>
    </location>
</feature>
<evidence type="ECO:0000313" key="3">
    <source>
        <dbReference type="Proteomes" id="UP001592529"/>
    </source>
</evidence>